<dbReference type="AlphaFoldDB" id="A0A8K0L5B2"/>
<evidence type="ECO:0000313" key="3">
    <source>
        <dbReference type="Proteomes" id="UP000809789"/>
    </source>
</evidence>
<reference evidence="2" key="1">
    <citation type="submission" date="2021-07" db="EMBL/GenBank/DDBJ databases">
        <title>Elsinoe batatas strain:CRI-CJ2 Genome sequencing and assembly.</title>
        <authorList>
            <person name="Huang L."/>
        </authorList>
    </citation>
    <scope>NUCLEOTIDE SEQUENCE</scope>
    <source>
        <strain evidence="2">CRI-CJ2</strain>
    </source>
</reference>
<organism evidence="2 3">
    <name type="scientific">Elsinoe batatas</name>
    <dbReference type="NCBI Taxonomy" id="2601811"/>
    <lineage>
        <taxon>Eukaryota</taxon>
        <taxon>Fungi</taxon>
        <taxon>Dikarya</taxon>
        <taxon>Ascomycota</taxon>
        <taxon>Pezizomycotina</taxon>
        <taxon>Dothideomycetes</taxon>
        <taxon>Dothideomycetidae</taxon>
        <taxon>Myriangiales</taxon>
        <taxon>Elsinoaceae</taxon>
        <taxon>Elsinoe</taxon>
    </lineage>
</organism>
<comment type="caution">
    <text evidence="2">The sequence shown here is derived from an EMBL/GenBank/DDBJ whole genome shotgun (WGS) entry which is preliminary data.</text>
</comment>
<evidence type="ECO:0000259" key="1">
    <source>
        <dbReference type="PROSITE" id="PS50097"/>
    </source>
</evidence>
<proteinExistence type="predicted"/>
<keyword evidence="3" id="KW-1185">Reference proteome</keyword>
<protein>
    <recommendedName>
        <fullName evidence="1">BTB domain-containing protein</fullName>
    </recommendedName>
</protein>
<evidence type="ECO:0000313" key="2">
    <source>
        <dbReference type="EMBL" id="KAG8627951.1"/>
    </source>
</evidence>
<dbReference type="PROSITE" id="PS50097">
    <property type="entry name" value="BTB"/>
    <property type="match status" value="1"/>
</dbReference>
<name>A0A8K0L5B2_9PEZI</name>
<dbReference type="EMBL" id="JAESVG020000004">
    <property type="protein sequence ID" value="KAG8627951.1"/>
    <property type="molecule type" value="Genomic_DNA"/>
</dbReference>
<sequence>MATMADDIVDPREVQYEALTDNVLFSDVQLSYGSKRFKAHKAILAGKSTYFMSMFTGGFKEKSLTTIVLEEDDEDLLTDLLRYIYNDALVDKINLQTVEDLSEARRAYALADKYQASSVQIRLIKAMLPVFQFEAYDSEAAEELLECLTTVTPSTLELLYDDIREVMGGKNFLSLFALTAFDDLVDAHPRLSVLMLGYFWENRSAFTCARECSGCSFVHTFDESKNWKRKHFCPSCETRQIFVEMS</sequence>
<dbReference type="PANTHER" id="PTHR24413">
    <property type="entry name" value="SPECKLE-TYPE POZ PROTEIN"/>
    <property type="match status" value="1"/>
</dbReference>
<accession>A0A8K0L5B2</accession>
<dbReference type="Gene3D" id="3.30.710.10">
    <property type="entry name" value="Potassium Channel Kv1.1, Chain A"/>
    <property type="match status" value="1"/>
</dbReference>
<dbReference type="SMART" id="SM00225">
    <property type="entry name" value="BTB"/>
    <property type="match status" value="1"/>
</dbReference>
<feature type="domain" description="BTB" evidence="1">
    <location>
        <begin position="26"/>
        <end position="89"/>
    </location>
</feature>
<dbReference type="CDD" id="cd18186">
    <property type="entry name" value="BTB_POZ_ZBTB_KLHL-like"/>
    <property type="match status" value="1"/>
</dbReference>
<gene>
    <name evidence="2" type="ORF">KVT40_003824</name>
</gene>
<dbReference type="InterPro" id="IPR011333">
    <property type="entry name" value="SKP1/BTB/POZ_sf"/>
</dbReference>
<dbReference type="InterPro" id="IPR000210">
    <property type="entry name" value="BTB/POZ_dom"/>
</dbReference>
<dbReference type="SUPFAM" id="SSF54695">
    <property type="entry name" value="POZ domain"/>
    <property type="match status" value="1"/>
</dbReference>
<dbReference type="Proteomes" id="UP000809789">
    <property type="component" value="Unassembled WGS sequence"/>
</dbReference>
<dbReference type="OrthoDB" id="3839865at2759"/>
<dbReference type="Pfam" id="PF00651">
    <property type="entry name" value="BTB"/>
    <property type="match status" value="1"/>
</dbReference>